<dbReference type="AlphaFoldDB" id="A0A7G9RA05"/>
<dbReference type="PANTHER" id="PTHR35526">
    <property type="entry name" value="ANTI-SIGMA-F FACTOR RSBW-RELATED"/>
    <property type="match status" value="1"/>
</dbReference>
<dbReference type="GO" id="GO:0005524">
    <property type="term" value="F:ATP binding"/>
    <property type="evidence" value="ECO:0007669"/>
    <property type="project" value="UniProtKB-KW"/>
</dbReference>
<dbReference type="KEGG" id="nmes:H9L09_18450"/>
<organism evidence="3 4">
    <name type="scientific">Nocardioides mesophilus</name>
    <dbReference type="NCBI Taxonomy" id="433659"/>
    <lineage>
        <taxon>Bacteria</taxon>
        <taxon>Bacillati</taxon>
        <taxon>Actinomycetota</taxon>
        <taxon>Actinomycetes</taxon>
        <taxon>Propionibacteriales</taxon>
        <taxon>Nocardioidaceae</taxon>
        <taxon>Nocardioides</taxon>
    </lineage>
</organism>
<proteinExistence type="predicted"/>
<dbReference type="EMBL" id="CP060713">
    <property type="protein sequence ID" value="QNN52430.1"/>
    <property type="molecule type" value="Genomic_DNA"/>
</dbReference>
<sequence length="145" mass="15626">MTSSVLWSDTACFPPVPLSAPRARDFVSVRLTEHHLPQLQDAVRLVVSELVTNAIVHAGTPLTVTIEELASQVRVAVHDESPTAPCARTAHQDDTGGRGLAVIERFSSAWGVLPGTRSDKSVWASFAVPPLVPRSRRPRSRGGDD</sequence>
<evidence type="ECO:0000256" key="1">
    <source>
        <dbReference type="ARBA" id="ARBA00022527"/>
    </source>
</evidence>
<dbReference type="CDD" id="cd16936">
    <property type="entry name" value="HATPase_RsbW-like"/>
    <property type="match status" value="1"/>
</dbReference>
<dbReference type="SUPFAM" id="SSF55874">
    <property type="entry name" value="ATPase domain of HSP90 chaperone/DNA topoisomerase II/histidine kinase"/>
    <property type="match status" value="1"/>
</dbReference>
<gene>
    <name evidence="3" type="ORF">H9L09_18450</name>
</gene>
<keyword evidence="4" id="KW-1185">Reference proteome</keyword>
<dbReference type="RefSeq" id="WP_187578272.1">
    <property type="nucleotide sequence ID" value="NZ_CP060713.1"/>
</dbReference>
<dbReference type="PANTHER" id="PTHR35526:SF3">
    <property type="entry name" value="ANTI-SIGMA-F FACTOR RSBW"/>
    <property type="match status" value="1"/>
</dbReference>
<dbReference type="Proteomes" id="UP000515947">
    <property type="component" value="Chromosome"/>
</dbReference>
<keyword evidence="3" id="KW-0547">Nucleotide-binding</keyword>
<dbReference type="Gene3D" id="3.30.565.10">
    <property type="entry name" value="Histidine kinase-like ATPase, C-terminal domain"/>
    <property type="match status" value="1"/>
</dbReference>
<keyword evidence="1" id="KW-0723">Serine/threonine-protein kinase</keyword>
<accession>A0A7G9RA05</accession>
<evidence type="ECO:0000259" key="2">
    <source>
        <dbReference type="Pfam" id="PF13581"/>
    </source>
</evidence>
<keyword evidence="3" id="KW-0067">ATP-binding</keyword>
<dbReference type="GO" id="GO:0004674">
    <property type="term" value="F:protein serine/threonine kinase activity"/>
    <property type="evidence" value="ECO:0007669"/>
    <property type="project" value="UniProtKB-KW"/>
</dbReference>
<dbReference type="InterPro" id="IPR036890">
    <property type="entry name" value="HATPase_C_sf"/>
</dbReference>
<dbReference type="Pfam" id="PF13581">
    <property type="entry name" value="HATPase_c_2"/>
    <property type="match status" value="1"/>
</dbReference>
<dbReference type="InterPro" id="IPR050267">
    <property type="entry name" value="Anti-sigma-factor_SerPK"/>
</dbReference>
<keyword evidence="1" id="KW-0418">Kinase</keyword>
<feature type="domain" description="Histidine kinase/HSP90-like ATPase" evidence="2">
    <location>
        <begin position="20"/>
        <end position="108"/>
    </location>
</feature>
<evidence type="ECO:0000313" key="3">
    <source>
        <dbReference type="EMBL" id="QNN52430.1"/>
    </source>
</evidence>
<dbReference type="InterPro" id="IPR003594">
    <property type="entry name" value="HATPase_dom"/>
</dbReference>
<name>A0A7G9RA05_9ACTN</name>
<evidence type="ECO:0000313" key="4">
    <source>
        <dbReference type="Proteomes" id="UP000515947"/>
    </source>
</evidence>
<protein>
    <submittedName>
        <fullName evidence="3">ATP-binding protein</fullName>
    </submittedName>
</protein>
<keyword evidence="1" id="KW-0808">Transferase</keyword>
<reference evidence="3 4" key="1">
    <citation type="submission" date="2020-08" db="EMBL/GenBank/DDBJ databases">
        <title>Genome sequence of Nocardioides mesophilus KACC 16243T.</title>
        <authorList>
            <person name="Hyun D.-W."/>
            <person name="Bae J.-W."/>
        </authorList>
    </citation>
    <scope>NUCLEOTIDE SEQUENCE [LARGE SCALE GENOMIC DNA]</scope>
    <source>
        <strain evidence="3 4">KACC 16243</strain>
    </source>
</reference>